<evidence type="ECO:0000313" key="2">
    <source>
        <dbReference type="Proteomes" id="UP000014585"/>
    </source>
</evidence>
<dbReference type="AlphaFoldDB" id="S3JGI7"/>
<dbReference type="Proteomes" id="UP000014585">
    <property type="component" value="Unassembled WGS sequence"/>
</dbReference>
<proteinExistence type="predicted"/>
<evidence type="ECO:0000313" key="1">
    <source>
        <dbReference type="EMBL" id="EPF12274.1"/>
    </source>
</evidence>
<protein>
    <submittedName>
        <fullName evidence="1">Uncharacterized protein</fullName>
    </submittedName>
</protein>
<accession>S3JGI7</accession>
<reference evidence="1 2" key="1">
    <citation type="submission" date="2013-04" db="EMBL/GenBank/DDBJ databases">
        <authorList>
            <person name="Weinstock G."/>
            <person name="Sodergren E."/>
            <person name="Lobos E.A."/>
            <person name="Fulton L."/>
            <person name="Fulton R."/>
            <person name="Courtney L."/>
            <person name="Fronick C."/>
            <person name="O'Laughlin M."/>
            <person name="Godfrey J."/>
            <person name="Wilson R.M."/>
            <person name="Miner T."/>
            <person name="Farmer C."/>
            <person name="Delehaunty K."/>
            <person name="Cordes M."/>
            <person name="Minx P."/>
            <person name="Tomlinson C."/>
            <person name="Chen J."/>
            <person name="Wollam A."/>
            <person name="Pepin K.H."/>
            <person name="Palsikar V.B."/>
            <person name="Zhang X."/>
            <person name="Suruliraj S."/>
            <person name="Perna N.T."/>
            <person name="Plunkett G."/>
            <person name="Warren W."/>
            <person name="Mitreva M."/>
            <person name="Mardis E.R."/>
            <person name="Wilson R.K."/>
        </authorList>
    </citation>
    <scope>NUCLEOTIDE SEQUENCE [LARGE SCALE GENOMIC DNA]</scope>
    <source>
        <strain evidence="1 2">DSM 4568</strain>
    </source>
</reference>
<sequence length="47" mass="5466">MKQITLFVFTLVIHITHKGRSAWFLSIARVFCRPDLLLILAIVITLR</sequence>
<comment type="caution">
    <text evidence="1">The sequence shown here is derived from an EMBL/GenBank/DDBJ whole genome shotgun (WGS) entry which is preliminary data.</text>
</comment>
<gene>
    <name evidence="1" type="ORF">HMPREF0201_04866</name>
</gene>
<organism evidence="1 2">
    <name type="scientific">Cedecea davisae DSM 4568</name>
    <dbReference type="NCBI Taxonomy" id="566551"/>
    <lineage>
        <taxon>Bacteria</taxon>
        <taxon>Pseudomonadati</taxon>
        <taxon>Pseudomonadota</taxon>
        <taxon>Gammaproteobacteria</taxon>
        <taxon>Enterobacterales</taxon>
        <taxon>Enterobacteriaceae</taxon>
        <taxon>Cedecea</taxon>
    </lineage>
</organism>
<dbReference type="HOGENOM" id="CLU_3166063_0_0_6"/>
<dbReference type="EMBL" id="ATDT01000042">
    <property type="protein sequence ID" value="EPF12274.1"/>
    <property type="molecule type" value="Genomic_DNA"/>
</dbReference>
<name>S3JGI7_9ENTR</name>
<dbReference type="STRING" id="566551.HMPREF0201_04866"/>